<dbReference type="Pfam" id="PF01554">
    <property type="entry name" value="MatE"/>
    <property type="match status" value="2"/>
</dbReference>
<comment type="similarity">
    <text evidence="2">Belongs to the multi antimicrobial extrusion (MATE) (TC 2.A.66.1) family.</text>
</comment>
<organism evidence="9 10">
    <name type="scientific">Lederbergia citri</name>
    <dbReference type="NCBI Taxonomy" id="2833580"/>
    <lineage>
        <taxon>Bacteria</taxon>
        <taxon>Bacillati</taxon>
        <taxon>Bacillota</taxon>
        <taxon>Bacilli</taxon>
        <taxon>Bacillales</taxon>
        <taxon>Bacillaceae</taxon>
        <taxon>Lederbergia</taxon>
    </lineage>
</organism>
<dbReference type="InterPro" id="IPR048279">
    <property type="entry name" value="MdtK-like"/>
</dbReference>
<feature type="transmembrane region" description="Helical" evidence="8">
    <location>
        <begin position="317"/>
        <end position="335"/>
    </location>
</feature>
<keyword evidence="5 8" id="KW-0812">Transmembrane</keyword>
<evidence type="ECO:0000313" key="10">
    <source>
        <dbReference type="Proteomes" id="UP000681414"/>
    </source>
</evidence>
<evidence type="ECO:0000256" key="7">
    <source>
        <dbReference type="ARBA" id="ARBA00023136"/>
    </source>
</evidence>
<dbReference type="GO" id="GO:0015297">
    <property type="term" value="F:antiporter activity"/>
    <property type="evidence" value="ECO:0007669"/>
    <property type="project" value="InterPro"/>
</dbReference>
<proteinExistence type="inferred from homology"/>
<dbReference type="InterPro" id="IPR047135">
    <property type="entry name" value="YsiQ"/>
</dbReference>
<dbReference type="RefSeq" id="WP_213126204.1">
    <property type="nucleotide sequence ID" value="NZ_JAGYPG010000003.1"/>
</dbReference>
<dbReference type="PIRSF" id="PIRSF006603">
    <property type="entry name" value="DinF"/>
    <property type="match status" value="1"/>
</dbReference>
<feature type="transmembrane region" description="Helical" evidence="8">
    <location>
        <begin position="129"/>
        <end position="151"/>
    </location>
</feature>
<feature type="transmembrane region" description="Helical" evidence="8">
    <location>
        <begin position="410"/>
        <end position="429"/>
    </location>
</feature>
<keyword evidence="7 8" id="KW-0472">Membrane</keyword>
<dbReference type="CDD" id="cd13134">
    <property type="entry name" value="MATE_like_8"/>
    <property type="match status" value="1"/>
</dbReference>
<gene>
    <name evidence="9" type="ORF">KHA97_18300</name>
</gene>
<feature type="transmembrane region" description="Helical" evidence="8">
    <location>
        <begin position="248"/>
        <end position="266"/>
    </location>
</feature>
<evidence type="ECO:0000256" key="1">
    <source>
        <dbReference type="ARBA" id="ARBA00004651"/>
    </source>
</evidence>
<feature type="transmembrane region" description="Helical" evidence="8">
    <location>
        <begin position="278"/>
        <end position="297"/>
    </location>
</feature>
<evidence type="ECO:0000256" key="8">
    <source>
        <dbReference type="SAM" id="Phobius"/>
    </source>
</evidence>
<protein>
    <submittedName>
        <fullName evidence="9">MATE family efflux transporter</fullName>
    </submittedName>
</protein>
<evidence type="ECO:0000256" key="4">
    <source>
        <dbReference type="ARBA" id="ARBA00022475"/>
    </source>
</evidence>
<dbReference type="InterPro" id="IPR002528">
    <property type="entry name" value="MATE_fam"/>
</dbReference>
<comment type="caution">
    <text evidence="9">The sequence shown here is derived from an EMBL/GenBank/DDBJ whole genome shotgun (WGS) entry which is preliminary data.</text>
</comment>
<dbReference type="EMBL" id="JAGYPG010000003">
    <property type="protein sequence ID" value="MBS4197006.1"/>
    <property type="molecule type" value="Genomic_DNA"/>
</dbReference>
<evidence type="ECO:0000256" key="2">
    <source>
        <dbReference type="ARBA" id="ARBA00010199"/>
    </source>
</evidence>
<evidence type="ECO:0000256" key="3">
    <source>
        <dbReference type="ARBA" id="ARBA00022448"/>
    </source>
</evidence>
<evidence type="ECO:0000313" key="9">
    <source>
        <dbReference type="EMBL" id="MBS4197006.1"/>
    </source>
</evidence>
<keyword evidence="4" id="KW-1003">Cell membrane</keyword>
<feature type="transmembrane region" description="Helical" evidence="8">
    <location>
        <begin position="382"/>
        <end position="404"/>
    </location>
</feature>
<comment type="subcellular location">
    <subcellularLocation>
        <location evidence="1">Cell membrane</location>
        <topology evidence="1">Multi-pass membrane protein</topology>
    </subcellularLocation>
</comment>
<evidence type="ECO:0000256" key="5">
    <source>
        <dbReference type="ARBA" id="ARBA00022692"/>
    </source>
</evidence>
<dbReference type="GO" id="GO:0042910">
    <property type="term" value="F:xenobiotic transmembrane transporter activity"/>
    <property type="evidence" value="ECO:0007669"/>
    <property type="project" value="InterPro"/>
</dbReference>
<feature type="transmembrane region" description="Helical" evidence="8">
    <location>
        <begin position="94"/>
        <end position="117"/>
    </location>
</feature>
<name>A0A942TFE8_9BACI</name>
<dbReference type="PANTHER" id="PTHR42925">
    <property type="entry name" value="MULTIDRUG AND TOXIN EFFLUX PROTEIN MATE FAMILY"/>
    <property type="match status" value="1"/>
</dbReference>
<keyword evidence="10" id="KW-1185">Reference proteome</keyword>
<sequence>MESKKAQTLTLFALAWPILIEILMLRLMGIADTFMLSHYSDNAVAAVGFSDQILAMTVMLCSMVTIGTTILVSRYVGAKDKHSASEVTRVSISLNFLFGLLLGLVLVLFASDLLRIMGLPAELMKDATIYMVIIGGFTFIQSLMLTVSAVIKGHGLTKQVMYVMTGANILNIIGNYLFIFGPFGIPILGVKGVAIATVASRFIGTIALFVILKKRIGESIPLSKLFRFPKHHVKNLLKIGIPSSVDSIAWNLQMVVITIFIALIGTTALTTNVYTTNLRAFITMFSGALGQGTLILISRKIGARKMDGAYAQSMHIYKIAALVALCVAGIFFLFSKPLLKIFTNSPDIILLGSTIILLTLLLEPGRAFNLVFNNSLKAAGDVNFPVLIAILGMWFISVPIAYILGIHLGWGLIGVWIGFVVDEWVRGIILMRRWRSRIWEQKAEELEAAKS</sequence>
<feature type="transmembrane region" description="Helical" evidence="8">
    <location>
        <begin position="12"/>
        <end position="33"/>
    </location>
</feature>
<dbReference type="PANTHER" id="PTHR42925:SF1">
    <property type="entry name" value="VIRULENCE FACTOR MVIN"/>
    <property type="match status" value="1"/>
</dbReference>
<dbReference type="AlphaFoldDB" id="A0A942TFE8"/>
<dbReference type="Proteomes" id="UP000681414">
    <property type="component" value="Unassembled WGS sequence"/>
</dbReference>
<accession>A0A942TFE8</accession>
<feature type="transmembrane region" description="Helical" evidence="8">
    <location>
        <begin position="53"/>
        <end position="73"/>
    </location>
</feature>
<keyword evidence="6 8" id="KW-1133">Transmembrane helix</keyword>
<evidence type="ECO:0000256" key="6">
    <source>
        <dbReference type="ARBA" id="ARBA00022989"/>
    </source>
</evidence>
<feature type="transmembrane region" description="Helical" evidence="8">
    <location>
        <begin position="341"/>
        <end position="362"/>
    </location>
</feature>
<dbReference type="NCBIfam" id="TIGR00797">
    <property type="entry name" value="matE"/>
    <property type="match status" value="1"/>
</dbReference>
<dbReference type="GO" id="GO:0005886">
    <property type="term" value="C:plasma membrane"/>
    <property type="evidence" value="ECO:0007669"/>
    <property type="project" value="UniProtKB-SubCell"/>
</dbReference>
<keyword evidence="3" id="KW-0813">Transport</keyword>
<reference evidence="9 10" key="1">
    <citation type="submission" date="2021-05" db="EMBL/GenBank/DDBJ databases">
        <title>Novel Bacillus species.</title>
        <authorList>
            <person name="Liu G."/>
        </authorList>
    </citation>
    <scope>NUCLEOTIDE SEQUENCE [LARGE SCALE GENOMIC DNA]</scope>
    <source>
        <strain evidence="10">FJAT-49780</strain>
    </source>
</reference>
<feature type="transmembrane region" description="Helical" evidence="8">
    <location>
        <begin position="192"/>
        <end position="212"/>
    </location>
</feature>